<evidence type="ECO:0000313" key="3">
    <source>
        <dbReference type="EMBL" id="TDC60687.1"/>
    </source>
</evidence>
<evidence type="ECO:0000259" key="2">
    <source>
        <dbReference type="Pfam" id="PF00668"/>
    </source>
</evidence>
<dbReference type="GO" id="GO:0031177">
    <property type="term" value="F:phosphopantetheine binding"/>
    <property type="evidence" value="ECO:0007669"/>
    <property type="project" value="TreeGrafter"/>
</dbReference>
<comment type="caution">
    <text evidence="3">The sequence shown here is derived from an EMBL/GenBank/DDBJ whole genome shotgun (WGS) entry which is preliminary data.</text>
</comment>
<proteinExistence type="predicted"/>
<feature type="domain" description="AMP-dependent synthetase/ligase" evidence="1">
    <location>
        <begin position="457"/>
        <end position="552"/>
    </location>
</feature>
<dbReference type="Pfam" id="PF00501">
    <property type="entry name" value="AMP-binding"/>
    <property type="match status" value="1"/>
</dbReference>
<dbReference type="Proteomes" id="UP000295345">
    <property type="component" value="Unassembled WGS sequence"/>
</dbReference>
<dbReference type="GO" id="GO:0009366">
    <property type="term" value="C:enterobactin synthetase complex"/>
    <property type="evidence" value="ECO:0007669"/>
    <property type="project" value="TreeGrafter"/>
</dbReference>
<dbReference type="GO" id="GO:0043041">
    <property type="term" value="P:amino acid activation for nonribosomal peptide biosynthetic process"/>
    <property type="evidence" value="ECO:0007669"/>
    <property type="project" value="TreeGrafter"/>
</dbReference>
<reference evidence="3 4" key="1">
    <citation type="submission" date="2019-03" db="EMBL/GenBank/DDBJ databases">
        <title>Draft genome sequences of novel Actinobacteria.</title>
        <authorList>
            <person name="Sahin N."/>
            <person name="Ay H."/>
            <person name="Saygin H."/>
        </authorList>
    </citation>
    <scope>NUCLEOTIDE SEQUENCE [LARGE SCALE GENOMIC DNA]</scope>
    <source>
        <strain evidence="3 4">DSM 41900</strain>
    </source>
</reference>
<dbReference type="SUPFAM" id="SSF52777">
    <property type="entry name" value="CoA-dependent acyltransferases"/>
    <property type="match status" value="2"/>
</dbReference>
<dbReference type="Gene3D" id="3.40.50.980">
    <property type="match status" value="2"/>
</dbReference>
<feature type="domain" description="Condensation" evidence="2">
    <location>
        <begin position="13"/>
        <end position="433"/>
    </location>
</feature>
<dbReference type="GO" id="GO:0009239">
    <property type="term" value="P:enterobactin biosynthetic process"/>
    <property type="evidence" value="ECO:0007669"/>
    <property type="project" value="TreeGrafter"/>
</dbReference>
<protein>
    <submittedName>
        <fullName evidence="3">Non-ribosomal peptide synthetase</fullName>
    </submittedName>
</protein>
<dbReference type="EMBL" id="SMKI01000787">
    <property type="protein sequence ID" value="TDC60687.1"/>
    <property type="molecule type" value="Genomic_DNA"/>
</dbReference>
<dbReference type="InterPro" id="IPR023213">
    <property type="entry name" value="CAT-like_dom_sf"/>
</dbReference>
<dbReference type="Gene3D" id="3.30.559.30">
    <property type="entry name" value="Nonribosomal peptide synthetase, condensation domain"/>
    <property type="match status" value="1"/>
</dbReference>
<dbReference type="PANTHER" id="PTHR45527">
    <property type="entry name" value="NONRIBOSOMAL PEPTIDE SYNTHETASE"/>
    <property type="match status" value="1"/>
</dbReference>
<gene>
    <name evidence="3" type="ORF">E1283_35915</name>
</gene>
<dbReference type="SUPFAM" id="SSF56801">
    <property type="entry name" value="Acetyl-CoA synthetase-like"/>
    <property type="match status" value="1"/>
</dbReference>
<evidence type="ECO:0000313" key="4">
    <source>
        <dbReference type="Proteomes" id="UP000295345"/>
    </source>
</evidence>
<organism evidence="3 4">
    <name type="scientific">Streptomyces hainanensis</name>
    <dbReference type="NCBI Taxonomy" id="402648"/>
    <lineage>
        <taxon>Bacteria</taxon>
        <taxon>Bacillati</taxon>
        <taxon>Actinomycetota</taxon>
        <taxon>Actinomycetes</taxon>
        <taxon>Kitasatosporales</taxon>
        <taxon>Streptomycetaceae</taxon>
        <taxon>Streptomyces</taxon>
    </lineage>
</organism>
<dbReference type="Gene3D" id="3.30.559.10">
    <property type="entry name" value="Chloramphenicol acetyltransferase-like domain"/>
    <property type="match status" value="1"/>
</dbReference>
<dbReference type="Pfam" id="PF00668">
    <property type="entry name" value="Condensation"/>
    <property type="match status" value="1"/>
</dbReference>
<dbReference type="InterPro" id="IPR001242">
    <property type="entry name" value="Condensation_dom"/>
</dbReference>
<name>A0A4R4SBV7_9ACTN</name>
<dbReference type="GO" id="GO:0005829">
    <property type="term" value="C:cytosol"/>
    <property type="evidence" value="ECO:0007669"/>
    <property type="project" value="TreeGrafter"/>
</dbReference>
<feature type="non-terminal residue" evidence="3">
    <location>
        <position position="1"/>
    </location>
</feature>
<dbReference type="AlphaFoldDB" id="A0A4R4SBV7"/>
<dbReference type="GO" id="GO:0008610">
    <property type="term" value="P:lipid biosynthetic process"/>
    <property type="evidence" value="ECO:0007669"/>
    <property type="project" value="UniProtKB-ARBA"/>
</dbReference>
<dbReference type="PANTHER" id="PTHR45527:SF1">
    <property type="entry name" value="FATTY ACID SYNTHASE"/>
    <property type="match status" value="1"/>
</dbReference>
<accession>A0A4R4SBV7</accession>
<dbReference type="InterPro" id="IPR000873">
    <property type="entry name" value="AMP-dep_synth/lig_dom"/>
</dbReference>
<feature type="non-terminal residue" evidence="3">
    <location>
        <position position="575"/>
    </location>
</feature>
<dbReference type="RefSeq" id="WP_165956369.1">
    <property type="nucleotide sequence ID" value="NZ_SMKI01000787.1"/>
</dbReference>
<keyword evidence="4" id="KW-1185">Reference proteome</keyword>
<evidence type="ECO:0000259" key="1">
    <source>
        <dbReference type="Pfam" id="PF00501"/>
    </source>
</evidence>
<sequence length="575" mass="61100">PEPPAPRRVVGERAPLTPLQRAFHTNGRLYPDVTAYAYVRQTVEGPLDGGLLGRAFAVVAERHPMLRLRIADDHQRAVPPEPYPAPSWYEVREAGAGRPPLADLEEALCNRPFDLAVEAPVRAVLVREGADTARLLLLLHHAAADGFSLNVLSEELWSAYTALAHARDPELPPPATDFATHVVAATEAERATPRFAEDHRYWRDRLAAHAGPLELPWDGDPTAPPAAPLTAHESAAADPRLTTALRELAAAHGVTPFHLLLAAYARCLARWSGRHEIAVNVARARRENLPAGAARMVGPLADTLPLLATVDPDEPLPALARRLRATWLDAERHARLGSLDIARLLPAAGPGPRTASPAGFSFARFPVAVDPDCPVTVRPTAARTASAATRLGLLCWESDGALRFSWNFPAQLFARATVARLADEYLAELARLQKATEEVGPRGGIVERLGARFLAAADRVAVDTGTTTLTYRELDHASAALAGRLRARGVAPGDLVGLLVEPGADTVVGVVGILRAGAGWVPLDATHPAARLADQLRRTAATTVACHAATRATADALHGVTAVSVDDPAPAPATG</sequence>
<dbReference type="GO" id="GO:0047527">
    <property type="term" value="F:2,3-dihydroxybenzoate-serine ligase activity"/>
    <property type="evidence" value="ECO:0007669"/>
    <property type="project" value="TreeGrafter"/>
</dbReference>